<dbReference type="Pfam" id="PF00702">
    <property type="entry name" value="Hydrolase"/>
    <property type="match status" value="1"/>
</dbReference>
<dbReference type="InterPro" id="IPR007922">
    <property type="entry name" value="DciA-like"/>
</dbReference>
<dbReference type="InterPro" id="IPR036412">
    <property type="entry name" value="HAD-like_sf"/>
</dbReference>
<name>A0A9D1NIW0_9BACT</name>
<comment type="caution">
    <text evidence="2">The sequence shown here is derived from an EMBL/GenBank/DDBJ whole genome shotgun (WGS) entry which is preliminary data.</text>
</comment>
<dbReference type="InterPro" id="IPR051540">
    <property type="entry name" value="S-2-haloacid_dehalogenase"/>
</dbReference>
<dbReference type="PANTHER" id="PTHR43316">
    <property type="entry name" value="HYDROLASE, HALOACID DELAHOGENASE-RELATED"/>
    <property type="match status" value="1"/>
</dbReference>
<dbReference type="GO" id="GO:0016787">
    <property type="term" value="F:hydrolase activity"/>
    <property type="evidence" value="ECO:0007669"/>
    <property type="project" value="UniProtKB-KW"/>
</dbReference>
<organism evidence="2 3">
    <name type="scientific">Candidatus Spyradosoma merdigallinarum</name>
    <dbReference type="NCBI Taxonomy" id="2840950"/>
    <lineage>
        <taxon>Bacteria</taxon>
        <taxon>Pseudomonadati</taxon>
        <taxon>Verrucomicrobiota</taxon>
        <taxon>Opitutia</taxon>
        <taxon>Opitutia incertae sedis</taxon>
        <taxon>Candidatus Spyradosoma</taxon>
    </lineage>
</organism>
<dbReference type="Pfam" id="PF05258">
    <property type="entry name" value="DciA"/>
    <property type="match status" value="1"/>
</dbReference>
<evidence type="ECO:0000256" key="1">
    <source>
        <dbReference type="ARBA" id="ARBA00022801"/>
    </source>
</evidence>
<reference evidence="2" key="1">
    <citation type="submission" date="2020-10" db="EMBL/GenBank/DDBJ databases">
        <authorList>
            <person name="Gilroy R."/>
        </authorList>
    </citation>
    <scope>NUCLEOTIDE SEQUENCE</scope>
    <source>
        <strain evidence="2">10669</strain>
    </source>
</reference>
<keyword evidence="1 2" id="KW-0378">Hydrolase</keyword>
<sequence length="395" mass="43286">MPQLRVISFDLTGTLLSLSPSLGVLCANAMRELGLEDVPPPAIFDAEKKRAQRTVRAKGIAPTSEAHSREYWRAMLWEIFAGRVPTALFPKACETIYARIADAASWRADPAAKNALEAAAFLGLRRAALSNGDARWRNALEKLGLAPLFDEIFLSSETGLAKPDSAAFEHLCLAMKIRRGELMHVGDSLANDVVPAHAAGAEAVWLTRAPDGAPPEQRVSVIESLAELPKILQARQCAEFSRRHFPRRTRNLLALLRGLPEEQAPDPATLVAKKGGSETVARKRERVEEAAFSPDRKFDVPAELIDALLRSRGIFRGSAQSVILEAWEKIVPAKFAARCVPAELRDGLGTLVVSCENSVVRQQLEFEKTALLKKIRSLPNCGNVRKIIFSNEYGA</sequence>
<evidence type="ECO:0000313" key="3">
    <source>
        <dbReference type="Proteomes" id="UP000886812"/>
    </source>
</evidence>
<dbReference type="SFLD" id="SFLDS00003">
    <property type="entry name" value="Haloacid_Dehalogenase"/>
    <property type="match status" value="1"/>
</dbReference>
<protein>
    <submittedName>
        <fullName evidence="2">HAD-IA family hydrolase</fullName>
    </submittedName>
</protein>
<dbReference type="Proteomes" id="UP000886812">
    <property type="component" value="Unassembled WGS sequence"/>
</dbReference>
<dbReference type="NCBIfam" id="TIGR01549">
    <property type="entry name" value="HAD-SF-IA-v1"/>
    <property type="match status" value="1"/>
</dbReference>
<dbReference type="PRINTS" id="PR00413">
    <property type="entry name" value="HADHALOGNASE"/>
</dbReference>
<gene>
    <name evidence="2" type="ORF">IAC75_02590</name>
</gene>
<accession>A0A9D1NIW0</accession>
<dbReference type="InterPro" id="IPR044924">
    <property type="entry name" value="HAD-SF_hydro_IA_REG-2-like_cap"/>
</dbReference>
<proteinExistence type="predicted"/>
<dbReference type="Gene3D" id="1.10.150.720">
    <property type="entry name" value="Haloacid dehalogenase-like hydrolase"/>
    <property type="match status" value="1"/>
</dbReference>
<reference evidence="2" key="2">
    <citation type="journal article" date="2021" name="PeerJ">
        <title>Extensive microbial diversity within the chicken gut microbiome revealed by metagenomics and culture.</title>
        <authorList>
            <person name="Gilroy R."/>
            <person name="Ravi A."/>
            <person name="Getino M."/>
            <person name="Pursley I."/>
            <person name="Horton D.L."/>
            <person name="Alikhan N.F."/>
            <person name="Baker D."/>
            <person name="Gharbi K."/>
            <person name="Hall N."/>
            <person name="Watson M."/>
            <person name="Adriaenssens E.M."/>
            <person name="Foster-Nyarko E."/>
            <person name="Jarju S."/>
            <person name="Secka A."/>
            <person name="Antonio M."/>
            <person name="Oren A."/>
            <person name="Chaudhuri R.R."/>
            <person name="La Ragione R."/>
            <person name="Hildebrand F."/>
            <person name="Pallen M.J."/>
        </authorList>
    </citation>
    <scope>NUCLEOTIDE SEQUENCE</scope>
    <source>
        <strain evidence="2">10669</strain>
    </source>
</reference>
<dbReference type="SUPFAM" id="SSF56784">
    <property type="entry name" value="HAD-like"/>
    <property type="match status" value="1"/>
</dbReference>
<dbReference type="EMBL" id="DVOG01000068">
    <property type="protein sequence ID" value="HIV04022.1"/>
    <property type="molecule type" value="Genomic_DNA"/>
</dbReference>
<dbReference type="InterPro" id="IPR006439">
    <property type="entry name" value="HAD-SF_hydro_IA"/>
</dbReference>
<dbReference type="Gene3D" id="3.40.50.1000">
    <property type="entry name" value="HAD superfamily/HAD-like"/>
    <property type="match status" value="1"/>
</dbReference>
<evidence type="ECO:0000313" key="2">
    <source>
        <dbReference type="EMBL" id="HIV04022.1"/>
    </source>
</evidence>
<dbReference type="PANTHER" id="PTHR43316:SF3">
    <property type="entry name" value="HALOACID DEHALOGENASE, TYPE II (AFU_ORTHOLOGUE AFUA_2G07750)-RELATED"/>
    <property type="match status" value="1"/>
</dbReference>
<dbReference type="InterPro" id="IPR023214">
    <property type="entry name" value="HAD_sf"/>
</dbReference>
<dbReference type="AlphaFoldDB" id="A0A9D1NIW0"/>
<dbReference type="SFLD" id="SFLDG01129">
    <property type="entry name" value="C1.5:_HAD__Beta-PGM__Phosphata"/>
    <property type="match status" value="1"/>
</dbReference>